<keyword evidence="4" id="KW-0539">Nucleus</keyword>
<feature type="domain" description="Integrator complex subunit 7-like C-terminal" evidence="5">
    <location>
        <begin position="899"/>
        <end position="1073"/>
    </location>
</feature>
<comment type="caution">
    <text evidence="8">The sequence shown here is derived from an EMBL/GenBank/DDBJ whole genome shotgun (WGS) entry which is preliminary data.</text>
</comment>
<proteinExistence type="predicted"/>
<comment type="subcellular location">
    <subcellularLocation>
        <location evidence="2">Cytoplasm</location>
    </subcellularLocation>
    <subcellularLocation>
        <location evidence="1">Nucleus</location>
    </subcellularLocation>
</comment>
<evidence type="ECO:0000259" key="6">
    <source>
        <dbReference type="Pfam" id="PF24436"/>
    </source>
</evidence>
<dbReference type="PANTHER" id="PTHR13322">
    <property type="entry name" value="C1ORF73 PROTEIN"/>
    <property type="match status" value="1"/>
</dbReference>
<dbReference type="InterPro" id="IPR033060">
    <property type="entry name" value="INTS7"/>
</dbReference>
<evidence type="ECO:0000256" key="1">
    <source>
        <dbReference type="ARBA" id="ARBA00004123"/>
    </source>
</evidence>
<evidence type="ECO:0008006" key="10">
    <source>
        <dbReference type="Google" id="ProtNLM"/>
    </source>
</evidence>
<accession>A0ABQ7BFC6</accession>
<gene>
    <name evidence="8" type="ORF">DY000_02037540</name>
</gene>
<evidence type="ECO:0000259" key="5">
    <source>
        <dbReference type="Pfam" id="PF22966"/>
    </source>
</evidence>
<reference evidence="8 9" key="1">
    <citation type="journal article" date="2020" name="BMC Genomics">
        <title>Intraspecific diversification of the crop wild relative Brassica cretica Lam. using demographic model selection.</title>
        <authorList>
            <person name="Kioukis A."/>
            <person name="Michalopoulou V.A."/>
            <person name="Briers L."/>
            <person name="Pirintsos S."/>
            <person name="Studholme D.J."/>
            <person name="Pavlidis P."/>
            <person name="Sarris P.F."/>
        </authorList>
    </citation>
    <scope>NUCLEOTIDE SEQUENCE [LARGE SCALE GENOMIC DNA]</scope>
    <source>
        <strain evidence="9">cv. PFS-1207/04</strain>
    </source>
</reference>
<evidence type="ECO:0000313" key="8">
    <source>
        <dbReference type="EMBL" id="KAF3531324.1"/>
    </source>
</evidence>
<dbReference type="EMBL" id="QGKV02001507">
    <property type="protein sequence ID" value="KAF3531324.1"/>
    <property type="molecule type" value="Genomic_DNA"/>
</dbReference>
<evidence type="ECO:0000256" key="3">
    <source>
        <dbReference type="ARBA" id="ARBA00022490"/>
    </source>
</evidence>
<dbReference type="InterPro" id="IPR056517">
    <property type="entry name" value="INTS7_HB"/>
</dbReference>
<evidence type="ECO:0000256" key="4">
    <source>
        <dbReference type="ARBA" id="ARBA00023242"/>
    </source>
</evidence>
<dbReference type="InterPro" id="IPR056516">
    <property type="entry name" value="INTS7_N"/>
</dbReference>
<dbReference type="Pfam" id="PF24436">
    <property type="entry name" value="INTS7_N"/>
    <property type="match status" value="1"/>
</dbReference>
<feature type="domain" description="Integrator complex subunit 7 helical bundle" evidence="7">
    <location>
        <begin position="569"/>
        <end position="735"/>
    </location>
</feature>
<evidence type="ECO:0000256" key="2">
    <source>
        <dbReference type="ARBA" id="ARBA00004496"/>
    </source>
</evidence>
<dbReference type="InterPro" id="IPR055195">
    <property type="entry name" value="INTS7_C_plant"/>
</dbReference>
<dbReference type="PANTHER" id="PTHR13322:SF2">
    <property type="entry name" value="INTEGRATOR COMPLEX SUBUNIT 7"/>
    <property type="match status" value="1"/>
</dbReference>
<protein>
    <recommendedName>
        <fullName evidence="10">Integrator complex subunit 7</fullName>
    </recommendedName>
</protein>
<organism evidence="8 9">
    <name type="scientific">Brassica cretica</name>
    <name type="common">Mustard</name>
    <dbReference type="NCBI Taxonomy" id="69181"/>
    <lineage>
        <taxon>Eukaryota</taxon>
        <taxon>Viridiplantae</taxon>
        <taxon>Streptophyta</taxon>
        <taxon>Embryophyta</taxon>
        <taxon>Tracheophyta</taxon>
        <taxon>Spermatophyta</taxon>
        <taxon>Magnoliopsida</taxon>
        <taxon>eudicotyledons</taxon>
        <taxon>Gunneridae</taxon>
        <taxon>Pentapetalae</taxon>
        <taxon>rosids</taxon>
        <taxon>malvids</taxon>
        <taxon>Brassicales</taxon>
        <taxon>Brassicaceae</taxon>
        <taxon>Brassiceae</taxon>
        <taxon>Brassica</taxon>
    </lineage>
</organism>
<sequence>MEKVSAACAMDWSIKLEKALRSKNPGRAVEVILETGEKLQQWSKEPEPGTAVYSLFGLVPEEDRLFFNTILLRLVDAFCFGDKLVKVAVVRVFMSMFKLSRGKSKSDCGTWFLSKAKVHNHLEMLKRVKSVYDKGDTEAKALALILFGCCRDFASEFAPVRYLVFTSMVSSHDREVRSSLFAAACFCEVADDFALVVLGMLNDMVKFPGLMPKTRLAAVRVFAKMGSSHAIANRAFKICMTLMLESSKEDNLVPFLVSLTKLASRSTHLASELAEVIMAFLGEDKSPHVRAAILVYKLCLADPSELHQLIALVENASQSQIFSSSCLAISILVGSWKEIIWTAEIRSIEVSSTSLPLQLVVLVMDRLTLLARSCSDPCQVDFALVTEVQDLFNVLHLLVGKQSEVRLLLLDKVRLFLVDLTDGLRKPDGAHELLVGVINYKSKRGVVVRSEFLASVHKFLIVFLENLEGDKTVLSQVYEKVKRITECVRSCTFFDCHTQMIFTLLLHSPVLWGSNNDADGDSGVSRVDDMFNYGIVSFECSTQILEERNYWPAYRAGVYAARLGEWVTSALIFDKLKTNVQSDVNSFWLKSLTYLSHAEGKLQLLLMPSGSFKLVNWLKSNSCLPELSKDASGEFAHCVALHEAYMNLQSSLGMLGNIKASSEVFCFQTWFLVLKTRVMETVIDLVECLGLLNQDVCNKKQVTGCNSLKQLPRISIQLQKLAKEFDMLATCFIDIDDRSSSVIASLSLSCSVMAFAAGIVLFIPGFSAHETLTPFTSQSGLCSRLVQDLVQRLWKVDPETCEMLSMLVKENESLSCSHVQPRNQVLKVCNKVKMLLSVCRDVLACIHGLQNWSNSMQEENISSEITKSCRILLSQVIMKWMQIPFGIPKYFFNIRPCVGAELFALSSDSSKSTTETISVEQGFQLSLDLCLQLKNIQQPRGPVRLTKLYCLLYTKLAYHTPTQHCETKRNQKSYSPWRDEDLVEMSGKLFHHAVTKSGKKPEGSGRFDWSNGVSAVVQFEPNERGQGFSSCLLDVSRFPVGSYQLKWLSGCIDQHGSYWNLLPLSGKLVFTVKKAS</sequence>
<evidence type="ECO:0000259" key="7">
    <source>
        <dbReference type="Pfam" id="PF24437"/>
    </source>
</evidence>
<dbReference type="Proteomes" id="UP000266723">
    <property type="component" value="Unassembled WGS sequence"/>
</dbReference>
<dbReference type="Pfam" id="PF22966">
    <property type="entry name" value="INTS7_C_plants"/>
    <property type="match status" value="1"/>
</dbReference>
<keyword evidence="9" id="KW-1185">Reference proteome</keyword>
<keyword evidence="3" id="KW-0963">Cytoplasm</keyword>
<dbReference type="Pfam" id="PF24437">
    <property type="entry name" value="INTS7_HB"/>
    <property type="match status" value="1"/>
</dbReference>
<feature type="domain" description="Integrator complex subunit 7 N-terminal" evidence="6">
    <location>
        <begin position="66"/>
        <end position="564"/>
    </location>
</feature>
<evidence type="ECO:0000313" key="9">
    <source>
        <dbReference type="Proteomes" id="UP000266723"/>
    </source>
</evidence>
<name>A0ABQ7BFC6_BRACR</name>